<evidence type="ECO:0000256" key="6">
    <source>
        <dbReference type="ARBA" id="ARBA00023315"/>
    </source>
</evidence>
<dbReference type="OrthoDB" id="9764638at2"/>
<dbReference type="EMBL" id="BBJU01000016">
    <property type="protein sequence ID" value="GAK71357.1"/>
    <property type="molecule type" value="Genomic_DNA"/>
</dbReference>
<keyword evidence="6 10" id="KW-0012">Acyltransferase</keyword>
<feature type="active site" description="Acyl-thioester intermediate" evidence="9">
    <location>
        <position position="90"/>
    </location>
</feature>
<dbReference type="Gene3D" id="3.40.47.10">
    <property type="match status" value="2"/>
</dbReference>
<dbReference type="InterPro" id="IPR020616">
    <property type="entry name" value="Thiolase_N"/>
</dbReference>
<evidence type="ECO:0000256" key="3">
    <source>
        <dbReference type="ARBA" id="ARBA00011881"/>
    </source>
</evidence>
<dbReference type="PROSITE" id="PS00737">
    <property type="entry name" value="THIOLASE_2"/>
    <property type="match status" value="1"/>
</dbReference>
<dbReference type="InterPro" id="IPR016039">
    <property type="entry name" value="Thiolase-like"/>
</dbReference>
<evidence type="ECO:0000256" key="10">
    <source>
        <dbReference type="RuleBase" id="RU003557"/>
    </source>
</evidence>
<dbReference type="FunFam" id="3.40.47.10:FF:000010">
    <property type="entry name" value="Acetyl-CoA acetyltransferase (Thiolase)"/>
    <property type="match status" value="1"/>
</dbReference>
<evidence type="ECO:0000313" key="13">
    <source>
        <dbReference type="EMBL" id="GAK71357.1"/>
    </source>
</evidence>
<evidence type="ECO:0000256" key="2">
    <source>
        <dbReference type="ARBA" id="ARBA00010982"/>
    </source>
</evidence>
<dbReference type="InterPro" id="IPR020610">
    <property type="entry name" value="Thiolase_AS"/>
</dbReference>
<evidence type="ECO:0000259" key="11">
    <source>
        <dbReference type="Pfam" id="PF00108"/>
    </source>
</evidence>
<dbReference type="CDD" id="cd00751">
    <property type="entry name" value="thiolase"/>
    <property type="match status" value="1"/>
</dbReference>
<accession>A0A081CXG1</accession>
<dbReference type="GO" id="GO:0044281">
    <property type="term" value="P:small molecule metabolic process"/>
    <property type="evidence" value="ECO:0007669"/>
    <property type="project" value="UniProtKB-ARBA"/>
</dbReference>
<evidence type="ECO:0000256" key="9">
    <source>
        <dbReference type="PIRSR" id="PIRSR000429-1"/>
    </source>
</evidence>
<dbReference type="Proteomes" id="UP000028701">
    <property type="component" value="Unassembled WGS sequence"/>
</dbReference>
<evidence type="ECO:0000256" key="4">
    <source>
        <dbReference type="ARBA" id="ARBA00022679"/>
    </source>
</evidence>
<evidence type="ECO:0000256" key="8">
    <source>
        <dbReference type="ARBA" id="ARBA00080155"/>
    </source>
</evidence>
<dbReference type="PIRSF" id="PIRSF000429">
    <property type="entry name" value="Ac-CoA_Ac_transf"/>
    <property type="match status" value="1"/>
</dbReference>
<comment type="similarity">
    <text evidence="2 10">Belongs to the thiolase-like superfamily. Thiolase family.</text>
</comment>
<proteinExistence type="inferred from homology"/>
<feature type="active site" description="Proton acceptor" evidence="9">
    <location>
        <position position="379"/>
    </location>
</feature>
<protein>
    <recommendedName>
        <fullName evidence="8">Beta-ketothiolase</fullName>
    </recommendedName>
</protein>
<dbReference type="Pfam" id="PF00108">
    <property type="entry name" value="Thiolase_N"/>
    <property type="match status" value="1"/>
</dbReference>
<dbReference type="RefSeq" id="WP_045230890.1">
    <property type="nucleotide sequence ID" value="NZ_BBJU01000016.1"/>
</dbReference>
<evidence type="ECO:0000256" key="1">
    <source>
        <dbReference type="ARBA" id="ARBA00004683"/>
    </source>
</evidence>
<dbReference type="NCBIfam" id="TIGR01930">
    <property type="entry name" value="AcCoA-C-Actrans"/>
    <property type="match status" value="1"/>
</dbReference>
<keyword evidence="4 10" id="KW-0808">Transferase</keyword>
<dbReference type="PROSITE" id="PS00098">
    <property type="entry name" value="THIOLASE_1"/>
    <property type="match status" value="1"/>
</dbReference>
<dbReference type="InterPro" id="IPR020613">
    <property type="entry name" value="Thiolase_CS"/>
</dbReference>
<reference evidence="13 14" key="1">
    <citation type="submission" date="2014-08" db="EMBL/GenBank/DDBJ databases">
        <title>Whole genome shotgun sequence of Rhizobium rubi NBRC 13261.</title>
        <authorList>
            <person name="Katano-Makiyama Y."/>
            <person name="Hosoyama A."/>
            <person name="Hashimoto M."/>
            <person name="Hosoyama Y."/>
            <person name="Noguchi M."/>
            <person name="Tsuchikane K."/>
            <person name="Uohara A."/>
            <person name="Ohji S."/>
            <person name="Ichikawa N."/>
            <person name="Kimura A."/>
            <person name="Yamazoe A."/>
            <person name="Fujita N."/>
        </authorList>
    </citation>
    <scope>NUCLEOTIDE SEQUENCE [LARGE SCALE GENOMIC DNA]</scope>
    <source>
        <strain evidence="13 14">NBRC 13261</strain>
    </source>
</reference>
<dbReference type="Pfam" id="PF02803">
    <property type="entry name" value="Thiolase_C"/>
    <property type="match status" value="1"/>
</dbReference>
<comment type="caution">
    <text evidence="13">The sequence shown here is derived from an EMBL/GenBank/DDBJ whole genome shotgun (WGS) entry which is preliminary data.</text>
</comment>
<feature type="domain" description="Thiolase C-terminal" evidence="12">
    <location>
        <begin position="271"/>
        <end position="391"/>
    </location>
</feature>
<dbReference type="SUPFAM" id="SSF53901">
    <property type="entry name" value="Thiolase-like"/>
    <property type="match status" value="2"/>
</dbReference>
<dbReference type="GO" id="GO:0003988">
    <property type="term" value="F:acetyl-CoA C-acyltransferase activity"/>
    <property type="evidence" value="ECO:0007669"/>
    <property type="project" value="UniProtKB-ARBA"/>
</dbReference>
<gene>
    <name evidence="13" type="primary">phbA</name>
    <name evidence="13" type="ORF">RRU01S_16_01200</name>
</gene>
<evidence type="ECO:0000256" key="5">
    <source>
        <dbReference type="ARBA" id="ARBA00022752"/>
    </source>
</evidence>
<dbReference type="AlphaFoldDB" id="A0A081CXG1"/>
<dbReference type="PANTHER" id="PTHR18919">
    <property type="entry name" value="ACETYL-COA C-ACYLTRANSFERASE"/>
    <property type="match status" value="1"/>
</dbReference>
<dbReference type="PANTHER" id="PTHR18919:SF107">
    <property type="entry name" value="ACETYL-COA ACETYLTRANSFERASE, CYTOSOLIC"/>
    <property type="match status" value="1"/>
</dbReference>
<dbReference type="PROSITE" id="PS00099">
    <property type="entry name" value="THIOLASE_3"/>
    <property type="match status" value="1"/>
</dbReference>
<sequence>MTSSSIVIASAARTAVGSFNGSFANTPAHELGATVIKAALERAGIQPSEVDEVILGQVLTAGEGQNPARQAAMKAGIPQEATAFGINQLCGSGLRAVALGMQQIATGDASIIIAGGQESMSMAPHCAHLRGGVKMGDFKMVDTMLKDGLTDAFYGYHMGITAENIARQWQLSRDEQDQFAVTSQNRAEAAQVAGRFADEIIPFIIKGRKGDVTVDADEYIRVGASLDTMTKLRPAFDKDGTVTAGNASGLNDGAAAVLLMSEAEAEKRGLRPLARIASWATAGVDPQIMGTGPIPASRKALAKAGWSVSDLDLVEANEAFAAQSCAVVRDLGLDPEIVNVNGGAIAIGHPIGASGARVLNTLLFEMRRRSAKKGLVTLCIGGGMGIAMCLEGL</sequence>
<dbReference type="InterPro" id="IPR020615">
    <property type="entry name" value="Thiolase_acyl_enz_int_AS"/>
</dbReference>
<organism evidence="13 14">
    <name type="scientific">Agrobacterium rubi TR3 = NBRC 13261</name>
    <dbReference type="NCBI Taxonomy" id="1368415"/>
    <lineage>
        <taxon>Bacteria</taxon>
        <taxon>Pseudomonadati</taxon>
        <taxon>Pseudomonadota</taxon>
        <taxon>Alphaproteobacteria</taxon>
        <taxon>Hyphomicrobiales</taxon>
        <taxon>Rhizobiaceae</taxon>
        <taxon>Rhizobium/Agrobacterium group</taxon>
        <taxon>Agrobacterium</taxon>
    </lineage>
</organism>
<dbReference type="InterPro" id="IPR002155">
    <property type="entry name" value="Thiolase"/>
</dbReference>
<evidence type="ECO:0000313" key="14">
    <source>
        <dbReference type="Proteomes" id="UP000028701"/>
    </source>
</evidence>
<keyword evidence="5" id="KW-0583">PHB biosynthesis</keyword>
<evidence type="ECO:0000256" key="7">
    <source>
        <dbReference type="ARBA" id="ARBA00037924"/>
    </source>
</evidence>
<comment type="pathway">
    <text evidence="1">Biopolymer metabolism; poly-(R)-3-hydroxybutanoate biosynthesis.</text>
</comment>
<comment type="pathway">
    <text evidence="7">Metabolic intermediate biosynthesis; (R)-mevalonate biosynthesis; (R)-mevalonate from acetyl-CoA: step 1/3.</text>
</comment>
<dbReference type="InterPro" id="IPR020617">
    <property type="entry name" value="Thiolase_C"/>
</dbReference>
<comment type="subunit">
    <text evidence="3">Homotetramer.</text>
</comment>
<dbReference type="eggNOG" id="COG0183">
    <property type="taxonomic scope" value="Bacteria"/>
</dbReference>
<feature type="active site" description="Proton acceptor" evidence="9">
    <location>
        <position position="349"/>
    </location>
</feature>
<dbReference type="GO" id="GO:0042619">
    <property type="term" value="P:poly-hydroxybutyrate biosynthetic process"/>
    <property type="evidence" value="ECO:0007669"/>
    <property type="project" value="UniProtKB-KW"/>
</dbReference>
<evidence type="ECO:0000259" key="12">
    <source>
        <dbReference type="Pfam" id="PF02803"/>
    </source>
</evidence>
<feature type="domain" description="Thiolase N-terminal" evidence="11">
    <location>
        <begin position="6"/>
        <end position="262"/>
    </location>
</feature>
<name>A0A081CXG1_9HYPH</name>